<reference evidence="10 11" key="1">
    <citation type="journal article" date="2024" name="Nat. Commun.">
        <title>Phylogenomics reveals the evolutionary origins of lichenization in chlorophyte algae.</title>
        <authorList>
            <person name="Puginier C."/>
            <person name="Libourel C."/>
            <person name="Otte J."/>
            <person name="Skaloud P."/>
            <person name="Haon M."/>
            <person name="Grisel S."/>
            <person name="Petersen M."/>
            <person name="Berrin J.G."/>
            <person name="Delaux P.M."/>
            <person name="Dal Grande F."/>
            <person name="Keller J."/>
        </authorList>
    </citation>
    <scope>NUCLEOTIDE SEQUENCE [LARGE SCALE GENOMIC DNA]</scope>
    <source>
        <strain evidence="10 11">SAG 2036</strain>
    </source>
</reference>
<dbReference type="GO" id="GO:0005524">
    <property type="term" value="F:ATP binding"/>
    <property type="evidence" value="ECO:0007669"/>
    <property type="project" value="UniProtKB-UniRule"/>
</dbReference>
<protein>
    <recommendedName>
        <fullName evidence="9">Protein kinase domain-containing protein</fullName>
    </recommendedName>
</protein>
<comment type="caution">
    <text evidence="10">The sequence shown here is derived from an EMBL/GenBank/DDBJ whole genome shotgun (WGS) entry which is preliminary data.</text>
</comment>
<keyword evidence="2" id="KW-0808">Transferase</keyword>
<feature type="compositionally biased region" description="Pro residues" evidence="7">
    <location>
        <begin position="689"/>
        <end position="698"/>
    </location>
</feature>
<dbReference type="CDD" id="cd13999">
    <property type="entry name" value="STKc_MAP3K-like"/>
    <property type="match status" value="1"/>
</dbReference>
<dbReference type="InterPro" id="IPR051681">
    <property type="entry name" value="Ser/Thr_Kinases-Pseudokinases"/>
</dbReference>
<dbReference type="AlphaFoldDB" id="A0AAW1NQX2"/>
<organism evidence="10 11">
    <name type="scientific">Symbiochloris irregularis</name>
    <dbReference type="NCBI Taxonomy" id="706552"/>
    <lineage>
        <taxon>Eukaryota</taxon>
        <taxon>Viridiplantae</taxon>
        <taxon>Chlorophyta</taxon>
        <taxon>core chlorophytes</taxon>
        <taxon>Trebouxiophyceae</taxon>
        <taxon>Trebouxiales</taxon>
        <taxon>Trebouxiaceae</taxon>
        <taxon>Symbiochloris</taxon>
    </lineage>
</organism>
<keyword evidence="3 6" id="KW-0547">Nucleotide-binding</keyword>
<keyword evidence="8" id="KW-0812">Transmembrane</keyword>
<dbReference type="InterPro" id="IPR017441">
    <property type="entry name" value="Protein_kinase_ATP_BS"/>
</dbReference>
<feature type="binding site" evidence="6">
    <location>
        <position position="451"/>
    </location>
    <ligand>
        <name>ATP</name>
        <dbReference type="ChEBI" id="CHEBI:30616"/>
    </ligand>
</feature>
<sequence>MFRAVAQQMMTMMKQVTALFYSGSYLAGVQEMVAAVEDIELLSFQAPGEAVQDFDTSEEWGYQSGGWPAIASSTAPALAPDQANLTVVFDIDLYGPDAVLTNDFTVSSLYTALLGMLTPRYDWVTADNTAVTAIMALPSTTVAALASDEVNASPSTSAAYGTGGRRLLARATASEHGGPQRTLLQVESSQSDGNDPDIPATSVMSMAPSPQSSAPLNGMRVTFRVIDLSWVGVETVYDALIYIIPKTNQLLAALRAHNVVIYGLQLTSFTPDPVGNASPVAIAAPPRPLPLPLPIPQPNGTAAPNSNRQSGSGKLPAGFVAMATVLPVVAIVIGAALGFAWFKARSARRHSHIQAHSSSDSEAVKQRTLLGHLSSEKLTVDGVIAGMQSMRSMRSGQADLLEVPWSDWEIADPDNIEIMKRKDGSEWLLGAGASGRVYKATMGGVQTVAVKIFTDQARAEAVAGERAAEFRREIAILKGCRDRNIVQFLGACLQEGRTILVTEYLENGDLYNAIANASDPMTYGWFRRLQPNGKPAPGTGLARRIGLDVARGLAFLHDRKVVHFDLKSANILLARDLTAKLADVGLAKILHKEYLSSLREVGTFAWAAPEVLLGQPCSEKVDIYSYGVLLWELSAGEAPAGRQLRKLRVPEEAPPEVEALILQCLDVDPAQRPSARDIVTLLAALRLPPRSPVNPNPDAPQQGDLARSSAQQGDALERNSPPLERSQS</sequence>
<dbReference type="InterPro" id="IPR008271">
    <property type="entry name" value="Ser/Thr_kinase_AS"/>
</dbReference>
<name>A0AAW1NQX2_9CHLO</name>
<evidence type="ECO:0000256" key="3">
    <source>
        <dbReference type="ARBA" id="ARBA00022741"/>
    </source>
</evidence>
<dbReference type="SUPFAM" id="SSF56112">
    <property type="entry name" value="Protein kinase-like (PK-like)"/>
    <property type="match status" value="1"/>
</dbReference>
<dbReference type="Gene3D" id="3.30.200.20">
    <property type="entry name" value="Phosphorylase Kinase, domain 1"/>
    <property type="match status" value="1"/>
</dbReference>
<dbReference type="GO" id="GO:0004674">
    <property type="term" value="F:protein serine/threonine kinase activity"/>
    <property type="evidence" value="ECO:0007669"/>
    <property type="project" value="UniProtKB-KW"/>
</dbReference>
<keyword evidence="8" id="KW-1133">Transmembrane helix</keyword>
<accession>A0AAW1NQX2</accession>
<dbReference type="PANTHER" id="PTHR44329">
    <property type="entry name" value="SERINE/THREONINE-PROTEIN KINASE TNNI3K-RELATED"/>
    <property type="match status" value="1"/>
</dbReference>
<evidence type="ECO:0000256" key="1">
    <source>
        <dbReference type="ARBA" id="ARBA00022527"/>
    </source>
</evidence>
<proteinExistence type="predicted"/>
<keyword evidence="1" id="KW-0723">Serine/threonine-protein kinase</keyword>
<keyword evidence="8" id="KW-0472">Membrane</keyword>
<dbReference type="Pfam" id="PF07714">
    <property type="entry name" value="PK_Tyr_Ser-Thr"/>
    <property type="match status" value="1"/>
</dbReference>
<evidence type="ECO:0000256" key="7">
    <source>
        <dbReference type="SAM" id="MobiDB-lite"/>
    </source>
</evidence>
<dbReference type="InterPro" id="IPR001245">
    <property type="entry name" value="Ser-Thr/Tyr_kinase_cat_dom"/>
</dbReference>
<dbReference type="PROSITE" id="PS00108">
    <property type="entry name" value="PROTEIN_KINASE_ST"/>
    <property type="match status" value="1"/>
</dbReference>
<evidence type="ECO:0000256" key="8">
    <source>
        <dbReference type="SAM" id="Phobius"/>
    </source>
</evidence>
<keyword evidence="5 6" id="KW-0067">ATP-binding</keyword>
<dbReference type="Gene3D" id="1.10.510.10">
    <property type="entry name" value="Transferase(Phosphotransferase) domain 1"/>
    <property type="match status" value="1"/>
</dbReference>
<keyword evidence="4" id="KW-0418">Kinase</keyword>
<dbReference type="PROSITE" id="PS50011">
    <property type="entry name" value="PROTEIN_KINASE_DOM"/>
    <property type="match status" value="1"/>
</dbReference>
<feature type="region of interest" description="Disordered" evidence="7">
    <location>
        <begin position="688"/>
        <end position="728"/>
    </location>
</feature>
<dbReference type="Proteomes" id="UP001465755">
    <property type="component" value="Unassembled WGS sequence"/>
</dbReference>
<feature type="domain" description="Protein kinase" evidence="9">
    <location>
        <begin position="423"/>
        <end position="685"/>
    </location>
</feature>
<keyword evidence="11" id="KW-1185">Reference proteome</keyword>
<feature type="compositionally biased region" description="Low complexity" evidence="7">
    <location>
        <begin position="202"/>
        <end position="213"/>
    </location>
</feature>
<evidence type="ECO:0000256" key="6">
    <source>
        <dbReference type="PROSITE-ProRule" id="PRU10141"/>
    </source>
</evidence>
<feature type="region of interest" description="Disordered" evidence="7">
    <location>
        <begin position="186"/>
        <end position="213"/>
    </location>
</feature>
<evidence type="ECO:0000313" key="11">
    <source>
        <dbReference type="Proteomes" id="UP001465755"/>
    </source>
</evidence>
<dbReference type="PANTHER" id="PTHR44329:SF288">
    <property type="entry name" value="MITOGEN-ACTIVATED PROTEIN KINASE KINASE KINASE 20"/>
    <property type="match status" value="1"/>
</dbReference>
<evidence type="ECO:0000256" key="2">
    <source>
        <dbReference type="ARBA" id="ARBA00022679"/>
    </source>
</evidence>
<dbReference type="EMBL" id="JALJOQ010000185">
    <property type="protein sequence ID" value="KAK9790942.1"/>
    <property type="molecule type" value="Genomic_DNA"/>
</dbReference>
<evidence type="ECO:0000256" key="4">
    <source>
        <dbReference type="ARBA" id="ARBA00022777"/>
    </source>
</evidence>
<dbReference type="InterPro" id="IPR011009">
    <property type="entry name" value="Kinase-like_dom_sf"/>
</dbReference>
<feature type="transmembrane region" description="Helical" evidence="8">
    <location>
        <begin position="317"/>
        <end position="342"/>
    </location>
</feature>
<evidence type="ECO:0000256" key="5">
    <source>
        <dbReference type="ARBA" id="ARBA00022840"/>
    </source>
</evidence>
<dbReference type="PROSITE" id="PS00107">
    <property type="entry name" value="PROTEIN_KINASE_ATP"/>
    <property type="match status" value="1"/>
</dbReference>
<evidence type="ECO:0000313" key="10">
    <source>
        <dbReference type="EMBL" id="KAK9790942.1"/>
    </source>
</evidence>
<dbReference type="SMART" id="SM00220">
    <property type="entry name" value="S_TKc"/>
    <property type="match status" value="1"/>
</dbReference>
<gene>
    <name evidence="10" type="ORF">WJX73_004599</name>
</gene>
<evidence type="ECO:0000259" key="9">
    <source>
        <dbReference type="PROSITE" id="PS50011"/>
    </source>
</evidence>
<dbReference type="InterPro" id="IPR000719">
    <property type="entry name" value="Prot_kinase_dom"/>
</dbReference>